<evidence type="ECO:0000313" key="6">
    <source>
        <dbReference type="Proteomes" id="UP000753908"/>
    </source>
</evidence>
<dbReference type="CDD" id="cd11053">
    <property type="entry name" value="CYP110-like"/>
    <property type="match status" value="1"/>
</dbReference>
<reference evidence="5" key="1">
    <citation type="submission" date="2021-05" db="EMBL/GenBank/DDBJ databases">
        <authorList>
            <person name="Pietrasiak N."/>
            <person name="Ward R."/>
            <person name="Stajich J.E."/>
            <person name="Kurbessoian T."/>
        </authorList>
    </citation>
    <scope>NUCLEOTIDE SEQUENCE</scope>
    <source>
        <strain evidence="5">CPER-KK1</strain>
    </source>
</reference>
<dbReference type="GO" id="GO:0020037">
    <property type="term" value="F:heme binding"/>
    <property type="evidence" value="ECO:0007669"/>
    <property type="project" value="InterPro"/>
</dbReference>
<gene>
    <name evidence="5" type="ORF">KME25_21365</name>
</gene>
<dbReference type="Gene3D" id="1.10.630.10">
    <property type="entry name" value="Cytochrome P450"/>
    <property type="match status" value="1"/>
</dbReference>
<dbReference type="GO" id="GO:0016705">
    <property type="term" value="F:oxidoreductase activity, acting on paired donors, with incorporation or reduction of molecular oxygen"/>
    <property type="evidence" value="ECO:0007669"/>
    <property type="project" value="InterPro"/>
</dbReference>
<dbReference type="AlphaFoldDB" id="A0A951PNP6"/>
<dbReference type="EMBL" id="JAHHIF010000033">
    <property type="protein sequence ID" value="MBW4546967.1"/>
    <property type="molecule type" value="Genomic_DNA"/>
</dbReference>
<evidence type="ECO:0000313" key="5">
    <source>
        <dbReference type="EMBL" id="MBW4546967.1"/>
    </source>
</evidence>
<reference evidence="5" key="2">
    <citation type="journal article" date="2022" name="Microbiol. Resour. Announc.">
        <title>Metagenome Sequencing to Explore Phylogenomics of Terrestrial Cyanobacteria.</title>
        <authorList>
            <person name="Ward R.D."/>
            <person name="Stajich J.E."/>
            <person name="Johansen J.R."/>
            <person name="Huntemann M."/>
            <person name="Clum A."/>
            <person name="Foster B."/>
            <person name="Foster B."/>
            <person name="Roux S."/>
            <person name="Palaniappan K."/>
            <person name="Varghese N."/>
            <person name="Mukherjee S."/>
            <person name="Reddy T.B.K."/>
            <person name="Daum C."/>
            <person name="Copeland A."/>
            <person name="Chen I.A."/>
            <person name="Ivanova N.N."/>
            <person name="Kyrpides N.C."/>
            <person name="Shapiro N."/>
            <person name="Eloe-Fadrosh E.A."/>
            <person name="Pietrasiak N."/>
        </authorList>
    </citation>
    <scope>NUCLEOTIDE SEQUENCE</scope>
    <source>
        <strain evidence="5">CPER-KK1</strain>
    </source>
</reference>
<dbReference type="SUPFAM" id="SSF48264">
    <property type="entry name" value="Cytochrome P450"/>
    <property type="match status" value="1"/>
</dbReference>
<dbReference type="InterPro" id="IPR001128">
    <property type="entry name" value="Cyt_P450"/>
</dbReference>
<evidence type="ECO:0000256" key="3">
    <source>
        <dbReference type="PIRSR" id="PIRSR602401-1"/>
    </source>
</evidence>
<dbReference type="GO" id="GO:0004497">
    <property type="term" value="F:monooxygenase activity"/>
    <property type="evidence" value="ECO:0007669"/>
    <property type="project" value="UniProtKB-KW"/>
</dbReference>
<organism evidence="5 6">
    <name type="scientific">Symplocastrum torsivum CPER-KK1</name>
    <dbReference type="NCBI Taxonomy" id="450513"/>
    <lineage>
        <taxon>Bacteria</taxon>
        <taxon>Bacillati</taxon>
        <taxon>Cyanobacteriota</taxon>
        <taxon>Cyanophyceae</taxon>
        <taxon>Oscillatoriophycideae</taxon>
        <taxon>Oscillatoriales</taxon>
        <taxon>Microcoleaceae</taxon>
        <taxon>Symplocastrum</taxon>
    </lineage>
</organism>
<accession>A0A951PNP6</accession>
<evidence type="ECO:0000256" key="1">
    <source>
        <dbReference type="ARBA" id="ARBA00001971"/>
    </source>
</evidence>
<keyword evidence="3 4" id="KW-0408">Iron</keyword>
<dbReference type="GO" id="GO:0005506">
    <property type="term" value="F:iron ion binding"/>
    <property type="evidence" value="ECO:0007669"/>
    <property type="project" value="InterPro"/>
</dbReference>
<dbReference type="PROSITE" id="PS00086">
    <property type="entry name" value="CYTOCHROME_P450"/>
    <property type="match status" value="1"/>
</dbReference>
<sequence length="464" mass="52886">MASIPRSNTPALVQLLQWVFNPLGYMRTNFQRFGDCFQAEISPVNPEPLILLNHPEAIQYVLTHDSTKEITSPGDVNILAKPIFGENSLILLNGKQHRRRRQLIMPPFHGERMKAYGDSIYTIAREVMATWEIGKPFYVRDAMQQITMRVILQVVFGLHEGERYRRLERLLAERLNLITTPVTSILVFFPQLMLDLGSWSLAGKVRRLIQETDDLLYAEIRERRAEPNPERKDVLSLLLSARDEEGQGLTDAQLHDELITLLVAGHETTATALAWAFYWVHRLPEVRHKLMAELAAYRDTPDLMALARLPYLTAVCNETLRIHPVALVTLPRRVEKSMQIQGYDLQPGMLLMGCIYLVHHREDLYPDSHNFRPERFIERNYSPYEFLPFGGGVRRCIGAALAMYEMTLVLSTILNECELELLETQEVKPVRRGGTLAPSGGIRMCKVGESPHQVSARTVAPTAV</sequence>
<comment type="similarity">
    <text evidence="2 4">Belongs to the cytochrome P450 family.</text>
</comment>
<dbReference type="InterPro" id="IPR017972">
    <property type="entry name" value="Cyt_P450_CS"/>
</dbReference>
<comment type="caution">
    <text evidence="5">The sequence shown here is derived from an EMBL/GenBank/DDBJ whole genome shotgun (WGS) entry which is preliminary data.</text>
</comment>
<dbReference type="Proteomes" id="UP000753908">
    <property type="component" value="Unassembled WGS sequence"/>
</dbReference>
<keyword evidence="4" id="KW-0560">Oxidoreductase</keyword>
<dbReference type="InterPro" id="IPR050121">
    <property type="entry name" value="Cytochrome_P450_monoxygenase"/>
</dbReference>
<dbReference type="PANTHER" id="PTHR24305:SF166">
    <property type="entry name" value="CYTOCHROME P450 12A4, MITOCHONDRIAL-RELATED"/>
    <property type="match status" value="1"/>
</dbReference>
<dbReference type="PANTHER" id="PTHR24305">
    <property type="entry name" value="CYTOCHROME P450"/>
    <property type="match status" value="1"/>
</dbReference>
<proteinExistence type="inferred from homology"/>
<dbReference type="InterPro" id="IPR036396">
    <property type="entry name" value="Cyt_P450_sf"/>
</dbReference>
<keyword evidence="4" id="KW-0503">Monooxygenase</keyword>
<feature type="binding site" description="axial binding residue" evidence="3">
    <location>
        <position position="396"/>
    </location>
    <ligand>
        <name>heme</name>
        <dbReference type="ChEBI" id="CHEBI:30413"/>
    </ligand>
    <ligandPart>
        <name>Fe</name>
        <dbReference type="ChEBI" id="CHEBI:18248"/>
    </ligandPart>
</feature>
<protein>
    <submittedName>
        <fullName evidence="5">Cytochrome P450</fullName>
    </submittedName>
</protein>
<dbReference type="Pfam" id="PF00067">
    <property type="entry name" value="p450"/>
    <property type="match status" value="1"/>
</dbReference>
<dbReference type="InterPro" id="IPR002401">
    <property type="entry name" value="Cyt_P450_E_grp-I"/>
</dbReference>
<comment type="cofactor">
    <cofactor evidence="1 3">
        <name>heme</name>
        <dbReference type="ChEBI" id="CHEBI:30413"/>
    </cofactor>
</comment>
<name>A0A951PNP6_9CYAN</name>
<dbReference type="PRINTS" id="PR00385">
    <property type="entry name" value="P450"/>
</dbReference>
<keyword evidence="3 4" id="KW-0349">Heme</keyword>
<dbReference type="PRINTS" id="PR00463">
    <property type="entry name" value="EP450I"/>
</dbReference>
<evidence type="ECO:0000256" key="2">
    <source>
        <dbReference type="ARBA" id="ARBA00010617"/>
    </source>
</evidence>
<evidence type="ECO:0000256" key="4">
    <source>
        <dbReference type="RuleBase" id="RU000461"/>
    </source>
</evidence>
<keyword evidence="3 4" id="KW-0479">Metal-binding</keyword>